<dbReference type="Proteomes" id="UP000095283">
    <property type="component" value="Unplaced"/>
</dbReference>
<proteinExistence type="predicted"/>
<sequence length="76" mass="8617">MRSTSCPVQTSVAVAEKTITKFCTTKAQGTTTAAQRNEEECNHRHDALVDRIQLYLCSSFFYVPLFPNPFCQRSLQ</sequence>
<keyword evidence="1" id="KW-1185">Reference proteome</keyword>
<reference evidence="2" key="1">
    <citation type="submission" date="2016-11" db="UniProtKB">
        <authorList>
            <consortium name="WormBaseParasite"/>
        </authorList>
    </citation>
    <scope>IDENTIFICATION</scope>
</reference>
<accession>A0A1I7WXH7</accession>
<evidence type="ECO:0000313" key="2">
    <source>
        <dbReference type="WBParaSite" id="Hba_09931"/>
    </source>
</evidence>
<dbReference type="WBParaSite" id="Hba_09931">
    <property type="protein sequence ID" value="Hba_09931"/>
    <property type="gene ID" value="Hba_09931"/>
</dbReference>
<protein>
    <submittedName>
        <fullName evidence="2">Secreted protein</fullName>
    </submittedName>
</protein>
<evidence type="ECO:0000313" key="1">
    <source>
        <dbReference type="Proteomes" id="UP000095283"/>
    </source>
</evidence>
<dbReference type="AlphaFoldDB" id="A0A1I7WXH7"/>
<organism evidence="1 2">
    <name type="scientific">Heterorhabditis bacteriophora</name>
    <name type="common">Entomopathogenic nematode worm</name>
    <dbReference type="NCBI Taxonomy" id="37862"/>
    <lineage>
        <taxon>Eukaryota</taxon>
        <taxon>Metazoa</taxon>
        <taxon>Ecdysozoa</taxon>
        <taxon>Nematoda</taxon>
        <taxon>Chromadorea</taxon>
        <taxon>Rhabditida</taxon>
        <taxon>Rhabditina</taxon>
        <taxon>Rhabditomorpha</taxon>
        <taxon>Strongyloidea</taxon>
        <taxon>Heterorhabditidae</taxon>
        <taxon>Heterorhabditis</taxon>
    </lineage>
</organism>
<name>A0A1I7WXH7_HETBA</name>